<dbReference type="GO" id="GO:0005886">
    <property type="term" value="C:plasma membrane"/>
    <property type="evidence" value="ECO:0007669"/>
    <property type="project" value="UniProtKB-SubCell"/>
</dbReference>
<organism evidence="10 11">
    <name type="scientific">Candidatus Gottesmanbacteria bacterium GW2011_GWC2_39_8</name>
    <dbReference type="NCBI Taxonomy" id="1618450"/>
    <lineage>
        <taxon>Bacteria</taxon>
        <taxon>Candidatus Gottesmaniibacteriota</taxon>
    </lineage>
</organism>
<feature type="domain" description="Glycosyltransferase RgtA/B/C/D-like" evidence="9">
    <location>
        <begin position="32"/>
        <end position="190"/>
    </location>
</feature>
<feature type="transmembrane region" description="Helical" evidence="8">
    <location>
        <begin position="83"/>
        <end position="116"/>
    </location>
</feature>
<dbReference type="Pfam" id="PF13231">
    <property type="entry name" value="PMT_2"/>
    <property type="match status" value="1"/>
</dbReference>
<dbReference type="PANTHER" id="PTHR33908">
    <property type="entry name" value="MANNOSYLTRANSFERASE YKCB-RELATED"/>
    <property type="match status" value="1"/>
</dbReference>
<feature type="transmembrane region" description="Helical" evidence="8">
    <location>
        <begin position="313"/>
        <end position="337"/>
    </location>
</feature>
<name>A0A0G0SEV8_9BACT</name>
<dbReference type="GO" id="GO:0016763">
    <property type="term" value="F:pentosyltransferase activity"/>
    <property type="evidence" value="ECO:0007669"/>
    <property type="project" value="TreeGrafter"/>
</dbReference>
<comment type="caution">
    <text evidence="10">The sequence shown here is derived from an EMBL/GenBank/DDBJ whole genome shotgun (WGS) entry which is preliminary data.</text>
</comment>
<keyword evidence="6 8" id="KW-1133">Transmembrane helix</keyword>
<keyword evidence="4" id="KW-0808">Transferase</keyword>
<evidence type="ECO:0000313" key="11">
    <source>
        <dbReference type="Proteomes" id="UP000034539"/>
    </source>
</evidence>
<comment type="subcellular location">
    <subcellularLocation>
        <location evidence="1">Cell membrane</location>
        <topology evidence="1">Multi-pass membrane protein</topology>
    </subcellularLocation>
</comment>
<keyword evidence="2" id="KW-1003">Cell membrane</keyword>
<reference evidence="10 11" key="1">
    <citation type="journal article" date="2015" name="Nature">
        <title>rRNA introns, odd ribosomes, and small enigmatic genomes across a large radiation of phyla.</title>
        <authorList>
            <person name="Brown C.T."/>
            <person name="Hug L.A."/>
            <person name="Thomas B.C."/>
            <person name="Sharon I."/>
            <person name="Castelle C.J."/>
            <person name="Singh A."/>
            <person name="Wilkins M.J."/>
            <person name="Williams K.H."/>
            <person name="Banfield J.F."/>
        </authorList>
    </citation>
    <scope>NUCLEOTIDE SEQUENCE [LARGE SCALE GENOMIC DNA]</scope>
</reference>
<evidence type="ECO:0000256" key="1">
    <source>
        <dbReference type="ARBA" id="ARBA00004651"/>
    </source>
</evidence>
<feature type="transmembrane region" description="Helical" evidence="8">
    <location>
        <begin position="402"/>
        <end position="420"/>
    </location>
</feature>
<evidence type="ECO:0000256" key="6">
    <source>
        <dbReference type="ARBA" id="ARBA00022989"/>
    </source>
</evidence>
<evidence type="ECO:0000256" key="2">
    <source>
        <dbReference type="ARBA" id="ARBA00022475"/>
    </source>
</evidence>
<gene>
    <name evidence="10" type="ORF">UT63_C0020G0025</name>
</gene>
<evidence type="ECO:0000256" key="7">
    <source>
        <dbReference type="ARBA" id="ARBA00023136"/>
    </source>
</evidence>
<dbReference type="EMBL" id="LBXN01000020">
    <property type="protein sequence ID" value="KKR33255.1"/>
    <property type="molecule type" value="Genomic_DNA"/>
</dbReference>
<keyword evidence="7 8" id="KW-0472">Membrane</keyword>
<proteinExistence type="predicted"/>
<evidence type="ECO:0000256" key="3">
    <source>
        <dbReference type="ARBA" id="ARBA00022676"/>
    </source>
</evidence>
<keyword evidence="3" id="KW-0328">Glycosyltransferase</keyword>
<evidence type="ECO:0000256" key="4">
    <source>
        <dbReference type="ARBA" id="ARBA00022679"/>
    </source>
</evidence>
<feature type="transmembrane region" description="Helical" evidence="8">
    <location>
        <begin position="136"/>
        <end position="161"/>
    </location>
</feature>
<dbReference type="AlphaFoldDB" id="A0A0G0SEV8"/>
<accession>A0A0G0SEV8</accession>
<sequence>MVVSDMGVYYDYAHSIHLANGGLPSEYYWIWKAPLYPYLMAASFLIIDSINFFVFLQIIVTSLTPVIIALIGRKLRNETCGIIAGFIAILSFDLVIYAVVLLTESIFVLMVSYIVLLLLKEESENWNWKNYSYLGVVFGLLILIKPLSILIMLCVVVFMFIRYFLSNWRNNKLNILIPLIFSSIMVISPWCLISSMHFNRFVFVCIRGYTDVWMGWHPENDGGYNQRIVDKYHPLPLKEPCWKEYLKQNSRMKQELSQFVRSHPKKVLEDRFRNLRRCFSVYSRDFSVHLVGLIPKNKMPLYTLEDMQKRNTYWFFACVLWSLECYSQWILTFSALIFLVDRKWIPVIIVLGTGLTMGFITHYEARYWIAARPAYILLSALTVTRIMEYLRGKKIEISKRRVCALGGVFFLFVLNEMMIFRGY</sequence>
<evidence type="ECO:0000256" key="8">
    <source>
        <dbReference type="SAM" id="Phobius"/>
    </source>
</evidence>
<feature type="transmembrane region" description="Helical" evidence="8">
    <location>
        <begin position="344"/>
        <end position="363"/>
    </location>
</feature>
<feature type="transmembrane region" description="Helical" evidence="8">
    <location>
        <begin position="173"/>
        <end position="193"/>
    </location>
</feature>
<dbReference type="InterPro" id="IPR050297">
    <property type="entry name" value="LipidA_mod_glycosyltrf_83"/>
</dbReference>
<feature type="transmembrane region" description="Helical" evidence="8">
    <location>
        <begin position="38"/>
        <end position="71"/>
    </location>
</feature>
<dbReference type="PANTHER" id="PTHR33908:SF11">
    <property type="entry name" value="MEMBRANE PROTEIN"/>
    <property type="match status" value="1"/>
</dbReference>
<dbReference type="Proteomes" id="UP000034539">
    <property type="component" value="Unassembled WGS sequence"/>
</dbReference>
<dbReference type="GO" id="GO:0009103">
    <property type="term" value="P:lipopolysaccharide biosynthetic process"/>
    <property type="evidence" value="ECO:0007669"/>
    <property type="project" value="UniProtKB-ARBA"/>
</dbReference>
<evidence type="ECO:0000259" key="9">
    <source>
        <dbReference type="Pfam" id="PF13231"/>
    </source>
</evidence>
<keyword evidence="5 8" id="KW-0812">Transmembrane</keyword>
<evidence type="ECO:0000313" key="10">
    <source>
        <dbReference type="EMBL" id="KKR33255.1"/>
    </source>
</evidence>
<dbReference type="InterPro" id="IPR038731">
    <property type="entry name" value="RgtA/B/C-like"/>
</dbReference>
<evidence type="ECO:0000256" key="5">
    <source>
        <dbReference type="ARBA" id="ARBA00022692"/>
    </source>
</evidence>
<protein>
    <recommendedName>
        <fullName evidence="9">Glycosyltransferase RgtA/B/C/D-like domain-containing protein</fullName>
    </recommendedName>
</protein>